<keyword evidence="2" id="KW-1185">Reference proteome</keyword>
<comment type="caution">
    <text evidence="1">The sequence shown here is derived from an EMBL/GenBank/DDBJ whole genome shotgun (WGS) entry which is preliminary data.</text>
</comment>
<protein>
    <submittedName>
        <fullName evidence="1">Uncharacterized protein</fullName>
    </submittedName>
</protein>
<dbReference type="InterPro" id="IPR046083">
    <property type="entry name" value="DUF6101"/>
</dbReference>
<sequence length="149" mass="15616">MMTKTASSTGFARILGERHGHVTMIGRYGRAATGVAVQADPRSEGFHLVLVSGTRALMSLGPYAESDVVAEWRLLGARTGLPLMMRLANGSTLALVAQIGNVSVGAAEPGYRKAALAGRRPRFLACRRTGRLQVAAPETSAADPLEGQG</sequence>
<name>A0A5N3P7B0_9HYPH</name>
<dbReference type="AlphaFoldDB" id="A0A5N3P7B0"/>
<dbReference type="RefSeq" id="WP_150946937.1">
    <property type="nucleotide sequence ID" value="NZ_VCMV01000032.1"/>
</dbReference>
<accession>A0A5N3P7B0</accession>
<evidence type="ECO:0000313" key="1">
    <source>
        <dbReference type="EMBL" id="KAB0265614.1"/>
    </source>
</evidence>
<reference evidence="1 2" key="1">
    <citation type="journal article" date="2019" name="Microorganisms">
        <title>Genome Insights into the Novel Species Microvirga brassicacearum, a Rapeseed Endophyte with Biotechnological Potential.</title>
        <authorList>
            <person name="Jimenez-Gomez A."/>
            <person name="Saati-Santamaria Z."/>
            <person name="Igual J.M."/>
            <person name="Rivas R."/>
            <person name="Mateos P.F."/>
            <person name="Garcia-Fraile P."/>
        </authorList>
    </citation>
    <scope>NUCLEOTIDE SEQUENCE [LARGE SCALE GENOMIC DNA]</scope>
    <source>
        <strain evidence="1 2">CDVBN77</strain>
    </source>
</reference>
<dbReference type="Proteomes" id="UP000325684">
    <property type="component" value="Unassembled WGS sequence"/>
</dbReference>
<proteinExistence type="predicted"/>
<organism evidence="1 2">
    <name type="scientific">Microvirga brassicacearum</name>
    <dbReference type="NCBI Taxonomy" id="2580413"/>
    <lineage>
        <taxon>Bacteria</taxon>
        <taxon>Pseudomonadati</taxon>
        <taxon>Pseudomonadota</taxon>
        <taxon>Alphaproteobacteria</taxon>
        <taxon>Hyphomicrobiales</taxon>
        <taxon>Methylobacteriaceae</taxon>
        <taxon>Microvirga</taxon>
    </lineage>
</organism>
<dbReference type="Pfam" id="PF19596">
    <property type="entry name" value="DUF6101"/>
    <property type="match status" value="1"/>
</dbReference>
<dbReference type="EMBL" id="VCMV01000032">
    <property type="protein sequence ID" value="KAB0265614.1"/>
    <property type="molecule type" value="Genomic_DNA"/>
</dbReference>
<dbReference type="OrthoDB" id="8449893at2"/>
<evidence type="ECO:0000313" key="2">
    <source>
        <dbReference type="Proteomes" id="UP000325684"/>
    </source>
</evidence>
<gene>
    <name evidence="1" type="ORF">FEZ63_17695</name>
</gene>